<keyword evidence="1" id="KW-0732">Signal</keyword>
<dbReference type="Proteomes" id="UP001595987">
    <property type="component" value="Unassembled WGS sequence"/>
</dbReference>
<reference evidence="4" key="1">
    <citation type="journal article" date="2019" name="Int. J. Syst. Evol. Microbiol.">
        <title>The Global Catalogue of Microorganisms (GCM) 10K type strain sequencing project: providing services to taxonomists for standard genome sequencing and annotation.</title>
        <authorList>
            <consortium name="The Broad Institute Genomics Platform"/>
            <consortium name="The Broad Institute Genome Sequencing Center for Infectious Disease"/>
            <person name="Wu L."/>
            <person name="Ma J."/>
        </authorList>
    </citation>
    <scope>NUCLEOTIDE SEQUENCE [LARGE SCALE GENOMIC DNA]</scope>
    <source>
        <strain evidence="4">CCUG 63287</strain>
    </source>
</reference>
<dbReference type="RefSeq" id="WP_213535046.1">
    <property type="nucleotide sequence ID" value="NZ_BOVQ01000004.1"/>
</dbReference>
<dbReference type="InterPro" id="IPR043708">
    <property type="entry name" value="DUF5648"/>
</dbReference>
<evidence type="ECO:0000259" key="2">
    <source>
        <dbReference type="Pfam" id="PF18885"/>
    </source>
</evidence>
<dbReference type="EMBL" id="JBHSGD010000005">
    <property type="protein sequence ID" value="MFC4652310.1"/>
    <property type="molecule type" value="Genomic_DNA"/>
</dbReference>
<accession>A0ABV9JFN4</accession>
<proteinExistence type="predicted"/>
<evidence type="ECO:0000256" key="1">
    <source>
        <dbReference type="SAM" id="SignalP"/>
    </source>
</evidence>
<sequence length="261" mass="28456">MFKHFKILSLIVAGILLSTGYFSANAATKVSGIPISRLYNANTGEHFYTGSSAETNSLLKAGWHFEGAGWDAPTTGTPVYRLYNPNVQGGDHYYTKSHGEAEVLAQLGWRWDNNAKAVFYSAGNVNVYVAYNPNAYSGAHNYTVSQTEQNGLVHAGWKYGAIAWQGFHAGHALPESLLAGANAIMDTSSLMKVRVLAVYYSETDGLQYLLQNGNSVYKADWSMYDGQKFVTVSSGAYFKGPELVGTINSGVVQTILRSWGY</sequence>
<keyword evidence="4" id="KW-1185">Reference proteome</keyword>
<evidence type="ECO:0000313" key="4">
    <source>
        <dbReference type="Proteomes" id="UP001595987"/>
    </source>
</evidence>
<protein>
    <recommendedName>
        <fullName evidence="2">DUF5648 domain-containing protein</fullName>
    </recommendedName>
</protein>
<feature type="chain" id="PRO_5045849447" description="DUF5648 domain-containing protein" evidence="1">
    <location>
        <begin position="27"/>
        <end position="261"/>
    </location>
</feature>
<feature type="domain" description="DUF5648" evidence="2">
    <location>
        <begin position="35"/>
        <end position="166"/>
    </location>
</feature>
<organism evidence="3 4">
    <name type="scientific">Lactococcus nasutitermitis</name>
    <dbReference type="NCBI Taxonomy" id="1652957"/>
    <lineage>
        <taxon>Bacteria</taxon>
        <taxon>Bacillati</taxon>
        <taxon>Bacillota</taxon>
        <taxon>Bacilli</taxon>
        <taxon>Lactobacillales</taxon>
        <taxon>Streptococcaceae</taxon>
        <taxon>Lactococcus</taxon>
    </lineage>
</organism>
<evidence type="ECO:0000313" key="3">
    <source>
        <dbReference type="EMBL" id="MFC4652310.1"/>
    </source>
</evidence>
<gene>
    <name evidence="3" type="ORF">ACFO26_05250</name>
</gene>
<feature type="signal peptide" evidence="1">
    <location>
        <begin position="1"/>
        <end position="26"/>
    </location>
</feature>
<comment type="caution">
    <text evidence="3">The sequence shown here is derived from an EMBL/GenBank/DDBJ whole genome shotgun (WGS) entry which is preliminary data.</text>
</comment>
<name>A0ABV9JFN4_9LACT</name>
<dbReference type="Pfam" id="PF18885">
    <property type="entry name" value="DUF5648"/>
    <property type="match status" value="1"/>
</dbReference>